<dbReference type="PIRSF" id="PIRSF029416">
    <property type="entry name" value="UCP029416_PTP"/>
    <property type="match status" value="1"/>
</dbReference>
<protein>
    <submittedName>
        <fullName evidence="2">Phosphotyrosine protein phosphatase</fullName>
    </submittedName>
</protein>
<organism evidence="2 3">
    <name type="scientific">Scytonema hofmannii PCC 7110</name>
    <dbReference type="NCBI Taxonomy" id="128403"/>
    <lineage>
        <taxon>Bacteria</taxon>
        <taxon>Bacillati</taxon>
        <taxon>Cyanobacteriota</taxon>
        <taxon>Cyanophyceae</taxon>
        <taxon>Nostocales</taxon>
        <taxon>Scytonemataceae</taxon>
        <taxon>Scytonema</taxon>
    </lineage>
</organism>
<dbReference type="InterPro" id="IPR023485">
    <property type="entry name" value="Ptyr_pPase"/>
</dbReference>
<dbReference type="EMBL" id="ANNX02000012">
    <property type="protein sequence ID" value="KYC43844.1"/>
    <property type="molecule type" value="Genomic_DNA"/>
</dbReference>
<feature type="domain" description="Phosphotyrosine protein phosphatase I" evidence="1">
    <location>
        <begin position="9"/>
        <end position="111"/>
    </location>
</feature>
<proteinExistence type="predicted"/>
<dbReference type="AlphaFoldDB" id="A0A139XGM4"/>
<name>A0A139XGM4_9CYAN</name>
<dbReference type="InterPro" id="IPR016919">
    <property type="entry name" value="UCP029416_PTP"/>
</dbReference>
<evidence type="ECO:0000259" key="1">
    <source>
        <dbReference type="SMART" id="SM00226"/>
    </source>
</evidence>
<sequence length="116" mass="13638">MIYFLEILMKLLFICSQNRLRSPTAEAVFCEYEGLEVESAGLDREAEIPLCSESIQWADIIFVMEKSHIRKLSNKFQRWLKDKRVICLDIPDEYEYMDSTLVELLKKKVLPLLGTF</sequence>
<comment type="caution">
    <text evidence="2">The sequence shown here is derived from an EMBL/GenBank/DDBJ whole genome shotgun (WGS) entry which is preliminary data.</text>
</comment>
<dbReference type="OrthoDB" id="7210484at2"/>
<accession>A0A139XGM4</accession>
<dbReference type="SMART" id="SM00226">
    <property type="entry name" value="LMWPc"/>
    <property type="match status" value="1"/>
</dbReference>
<keyword evidence="3" id="KW-1185">Reference proteome</keyword>
<evidence type="ECO:0000313" key="2">
    <source>
        <dbReference type="EMBL" id="KYC43844.1"/>
    </source>
</evidence>
<dbReference type="SUPFAM" id="SSF52788">
    <property type="entry name" value="Phosphotyrosine protein phosphatases I"/>
    <property type="match status" value="1"/>
</dbReference>
<dbReference type="Proteomes" id="UP000076925">
    <property type="component" value="Unassembled WGS sequence"/>
</dbReference>
<gene>
    <name evidence="2" type="ORF">WA1_01430</name>
</gene>
<dbReference type="Gene3D" id="3.40.50.2300">
    <property type="match status" value="1"/>
</dbReference>
<dbReference type="InterPro" id="IPR036196">
    <property type="entry name" value="Ptyr_pPase_sf"/>
</dbReference>
<reference evidence="2 3" key="1">
    <citation type="journal article" date="2013" name="Genome Biol. Evol.">
        <title>Genomes of Stigonematalean cyanobacteria (subsection V) and the evolution of oxygenic photosynthesis from prokaryotes to plastids.</title>
        <authorList>
            <person name="Dagan T."/>
            <person name="Roettger M."/>
            <person name="Stucken K."/>
            <person name="Landan G."/>
            <person name="Koch R."/>
            <person name="Major P."/>
            <person name="Gould S.B."/>
            <person name="Goremykin V.V."/>
            <person name="Rippka R."/>
            <person name="Tandeau de Marsac N."/>
            <person name="Gugger M."/>
            <person name="Lockhart P.J."/>
            <person name="Allen J.F."/>
            <person name="Brune I."/>
            <person name="Maus I."/>
            <person name="Puhler A."/>
            <person name="Martin W.F."/>
        </authorList>
    </citation>
    <scope>NUCLEOTIDE SEQUENCE [LARGE SCALE GENOMIC DNA]</scope>
    <source>
        <strain evidence="2 3">PCC 7110</strain>
    </source>
</reference>
<evidence type="ECO:0000313" key="3">
    <source>
        <dbReference type="Proteomes" id="UP000076925"/>
    </source>
</evidence>
<dbReference type="STRING" id="128403.WA1_01430"/>